<evidence type="ECO:0000256" key="3">
    <source>
        <dbReference type="ARBA" id="ARBA00022759"/>
    </source>
</evidence>
<keyword evidence="1" id="KW-0540">Nuclease</keyword>
<feature type="chain" id="PRO_5045649044" evidence="7">
    <location>
        <begin position="24"/>
        <end position="266"/>
    </location>
</feature>
<dbReference type="EMBL" id="JBBUTG010000026">
    <property type="protein sequence ID" value="MEK8034254.1"/>
    <property type="molecule type" value="Genomic_DNA"/>
</dbReference>
<name>A0ABU9BWA3_9BURK</name>
<dbReference type="PANTHER" id="PTHR33146">
    <property type="entry name" value="ENDONUCLEASE 4"/>
    <property type="match status" value="1"/>
</dbReference>
<dbReference type="PANTHER" id="PTHR33146:SF26">
    <property type="entry name" value="ENDONUCLEASE 4"/>
    <property type="match status" value="1"/>
</dbReference>
<evidence type="ECO:0000256" key="4">
    <source>
        <dbReference type="ARBA" id="ARBA00022801"/>
    </source>
</evidence>
<dbReference type="Proteomes" id="UP001371218">
    <property type="component" value="Unassembled WGS sequence"/>
</dbReference>
<keyword evidence="5" id="KW-1015">Disulfide bond</keyword>
<feature type="signal peptide" evidence="7">
    <location>
        <begin position="1"/>
        <end position="23"/>
    </location>
</feature>
<keyword evidence="3" id="KW-0255">Endonuclease</keyword>
<keyword evidence="4" id="KW-0378">Hydrolase</keyword>
<comment type="caution">
    <text evidence="8">The sequence shown here is derived from an EMBL/GenBank/DDBJ whole genome shotgun (WGS) entry which is preliminary data.</text>
</comment>
<dbReference type="SUPFAM" id="SSF48537">
    <property type="entry name" value="Phospholipase C/P1 nuclease"/>
    <property type="match status" value="1"/>
</dbReference>
<keyword evidence="2" id="KW-0479">Metal-binding</keyword>
<dbReference type="InterPro" id="IPR008947">
    <property type="entry name" value="PLipase_C/P1_nuclease_dom_sf"/>
</dbReference>
<reference evidence="8 9" key="1">
    <citation type="submission" date="2024-04" db="EMBL/GenBank/DDBJ databases">
        <title>Novel species of the genus Ideonella isolated from streams.</title>
        <authorList>
            <person name="Lu H."/>
        </authorList>
    </citation>
    <scope>NUCLEOTIDE SEQUENCE [LARGE SCALE GENOMIC DNA]</scope>
    <source>
        <strain evidence="8 9">DXS29W</strain>
    </source>
</reference>
<dbReference type="Gene3D" id="1.10.575.10">
    <property type="entry name" value="P1 Nuclease"/>
    <property type="match status" value="1"/>
</dbReference>
<sequence>MITAWPAATAAAILAFGSAGAFAWGNQGHQVIASVAAENLSAPAKRSLHNLLAAAGPDATVESLAIWPDTNKSPATARWHYVNIDRAGACHYVPARDCKDGQCVVEAVTRQMAVLSSAAPAADRARSLAYVLHLVADAHQPLHAGWSDDRGGNQFQLQAFGRGTNLHALWDTGLIEHWNDAGSLKSAVSAASRRPTLPASATPAQWVEESCRLVATPGFYPDAHRLPADYATRWQPVMVERMGLAAARLSAILEAALAGPDAAAAR</sequence>
<evidence type="ECO:0000256" key="6">
    <source>
        <dbReference type="ARBA" id="ARBA00023180"/>
    </source>
</evidence>
<evidence type="ECO:0000256" key="5">
    <source>
        <dbReference type="ARBA" id="ARBA00023157"/>
    </source>
</evidence>
<evidence type="ECO:0000256" key="7">
    <source>
        <dbReference type="SAM" id="SignalP"/>
    </source>
</evidence>
<protein>
    <submittedName>
        <fullName evidence="8">S1/P1 nuclease</fullName>
    </submittedName>
</protein>
<keyword evidence="9" id="KW-1185">Reference proteome</keyword>
<dbReference type="RefSeq" id="WP_341428681.1">
    <property type="nucleotide sequence ID" value="NZ_JBBUTG010000026.1"/>
</dbReference>
<dbReference type="InterPro" id="IPR003154">
    <property type="entry name" value="S1/P1nuclease"/>
</dbReference>
<accession>A0ABU9BWA3</accession>
<evidence type="ECO:0000313" key="9">
    <source>
        <dbReference type="Proteomes" id="UP001371218"/>
    </source>
</evidence>
<dbReference type="Pfam" id="PF02265">
    <property type="entry name" value="S1-P1_nuclease"/>
    <property type="match status" value="1"/>
</dbReference>
<evidence type="ECO:0000256" key="2">
    <source>
        <dbReference type="ARBA" id="ARBA00022723"/>
    </source>
</evidence>
<proteinExistence type="predicted"/>
<organism evidence="8 9">
    <name type="scientific">Ideonella lacteola</name>
    <dbReference type="NCBI Taxonomy" id="2984193"/>
    <lineage>
        <taxon>Bacteria</taxon>
        <taxon>Pseudomonadati</taxon>
        <taxon>Pseudomonadota</taxon>
        <taxon>Betaproteobacteria</taxon>
        <taxon>Burkholderiales</taxon>
        <taxon>Sphaerotilaceae</taxon>
        <taxon>Ideonella</taxon>
    </lineage>
</organism>
<keyword evidence="6" id="KW-0325">Glycoprotein</keyword>
<evidence type="ECO:0000313" key="8">
    <source>
        <dbReference type="EMBL" id="MEK8034254.1"/>
    </source>
</evidence>
<keyword evidence="7" id="KW-0732">Signal</keyword>
<dbReference type="CDD" id="cd11010">
    <property type="entry name" value="S1-P1_nuclease"/>
    <property type="match status" value="1"/>
</dbReference>
<gene>
    <name evidence="8" type="ORF">AACH06_25795</name>
</gene>
<evidence type="ECO:0000256" key="1">
    <source>
        <dbReference type="ARBA" id="ARBA00022722"/>
    </source>
</evidence>